<dbReference type="STRING" id="60175.A0A1V6Z6X5"/>
<feature type="compositionally biased region" description="Acidic residues" evidence="2">
    <location>
        <begin position="10"/>
        <end position="25"/>
    </location>
</feature>
<dbReference type="AlphaFoldDB" id="A0A1V6Z6X5"/>
<name>A0A1V6Z6X5_PENNA</name>
<feature type="region of interest" description="Disordered" evidence="2">
    <location>
        <begin position="1"/>
        <end position="26"/>
    </location>
</feature>
<accession>A0A1V6Z6X5</accession>
<dbReference type="EMBL" id="MOOB01000002">
    <property type="protein sequence ID" value="OQE95446.1"/>
    <property type="molecule type" value="Genomic_DNA"/>
</dbReference>
<evidence type="ECO:0000313" key="3">
    <source>
        <dbReference type="EMBL" id="OQE95446.1"/>
    </source>
</evidence>
<keyword evidence="4" id="KW-1185">Reference proteome</keyword>
<protein>
    <submittedName>
        <fullName evidence="3">Uncharacterized protein</fullName>
    </submittedName>
</protein>
<keyword evidence="1" id="KW-0175">Coiled coil</keyword>
<feature type="compositionally biased region" description="Polar residues" evidence="2">
    <location>
        <begin position="104"/>
        <end position="119"/>
    </location>
</feature>
<feature type="region of interest" description="Disordered" evidence="2">
    <location>
        <begin position="104"/>
        <end position="125"/>
    </location>
</feature>
<dbReference type="Proteomes" id="UP000191691">
    <property type="component" value="Unassembled WGS sequence"/>
</dbReference>
<evidence type="ECO:0000256" key="2">
    <source>
        <dbReference type="SAM" id="MobiDB-lite"/>
    </source>
</evidence>
<evidence type="ECO:0000256" key="1">
    <source>
        <dbReference type="SAM" id="Coils"/>
    </source>
</evidence>
<organism evidence="3 4">
    <name type="scientific">Penicillium nalgiovense</name>
    <dbReference type="NCBI Taxonomy" id="60175"/>
    <lineage>
        <taxon>Eukaryota</taxon>
        <taxon>Fungi</taxon>
        <taxon>Dikarya</taxon>
        <taxon>Ascomycota</taxon>
        <taxon>Pezizomycotina</taxon>
        <taxon>Eurotiomycetes</taxon>
        <taxon>Eurotiomycetidae</taxon>
        <taxon>Eurotiales</taxon>
        <taxon>Aspergillaceae</taxon>
        <taxon>Penicillium</taxon>
    </lineage>
</organism>
<evidence type="ECO:0000313" key="4">
    <source>
        <dbReference type="Proteomes" id="UP000191691"/>
    </source>
</evidence>
<sequence length="125" mass="14561">MRHMLRQERDDEEEEEEEEEEEDDDVRVALRSKLNLITAENVHEDLAAINHLINDLQGATASYSILEKEYHRQEEQLAQLEYDYNGRLEISQTISKYQSDSLAQARSINSDTESSSADYTSDYED</sequence>
<reference evidence="4" key="1">
    <citation type="journal article" date="2017" name="Nat. Microbiol.">
        <title>Global analysis of biosynthetic gene clusters reveals vast potential of secondary metabolite production in Penicillium species.</title>
        <authorList>
            <person name="Nielsen J.C."/>
            <person name="Grijseels S."/>
            <person name="Prigent S."/>
            <person name="Ji B."/>
            <person name="Dainat J."/>
            <person name="Nielsen K.F."/>
            <person name="Frisvad J.C."/>
            <person name="Workman M."/>
            <person name="Nielsen J."/>
        </authorList>
    </citation>
    <scope>NUCLEOTIDE SEQUENCE [LARGE SCALE GENOMIC DNA]</scope>
    <source>
        <strain evidence="4">IBT 13039</strain>
    </source>
</reference>
<proteinExistence type="predicted"/>
<feature type="coiled-coil region" evidence="1">
    <location>
        <begin position="56"/>
        <end position="83"/>
    </location>
</feature>
<gene>
    <name evidence="3" type="ORF">PENNAL_c0002G03312</name>
</gene>
<comment type="caution">
    <text evidence="3">The sequence shown here is derived from an EMBL/GenBank/DDBJ whole genome shotgun (WGS) entry which is preliminary data.</text>
</comment>